<dbReference type="OMA" id="FPPHCLF"/>
<feature type="chain" id="PRO_5046135792" evidence="11">
    <location>
        <begin position="27"/>
        <end position="1118"/>
    </location>
</feature>
<name>A0A3Q3DTL3_HIPCM</name>
<dbReference type="STRING" id="109280.ENSHCOP00000020185"/>
<feature type="transmembrane region" description="Helical" evidence="10">
    <location>
        <begin position="798"/>
        <end position="819"/>
    </location>
</feature>
<feature type="compositionally biased region" description="Polar residues" evidence="9">
    <location>
        <begin position="53"/>
        <end position="65"/>
    </location>
</feature>
<dbReference type="GO" id="GO:0009897">
    <property type="term" value="C:external side of plasma membrane"/>
    <property type="evidence" value="ECO:0007669"/>
    <property type="project" value="TreeGrafter"/>
</dbReference>
<keyword evidence="3 11" id="KW-0732">Signal</keyword>
<dbReference type="Ensembl" id="ENSHCOT00000006819.1">
    <property type="protein sequence ID" value="ENSHCOP00000020185.1"/>
    <property type="gene ID" value="ENSHCOG00000006066.1"/>
</dbReference>
<dbReference type="PANTHER" id="PTHR23037">
    <property type="entry name" value="CYTOKINE RECEPTOR"/>
    <property type="match status" value="1"/>
</dbReference>
<dbReference type="PROSITE" id="PS50835">
    <property type="entry name" value="IG_LIKE"/>
    <property type="match status" value="1"/>
</dbReference>
<dbReference type="GO" id="GO:0046427">
    <property type="term" value="P:positive regulation of receptor signaling pathway via JAK-STAT"/>
    <property type="evidence" value="ECO:0007669"/>
    <property type="project" value="TreeGrafter"/>
</dbReference>
<keyword evidence="2 10" id="KW-0812">Transmembrane</keyword>
<dbReference type="GO" id="GO:0060828">
    <property type="term" value="P:regulation of canonical Wnt signaling pathway"/>
    <property type="evidence" value="ECO:0007669"/>
    <property type="project" value="Ensembl"/>
</dbReference>
<reference evidence="14" key="1">
    <citation type="submission" date="2025-08" db="UniProtKB">
        <authorList>
            <consortium name="Ensembl"/>
        </authorList>
    </citation>
    <scope>IDENTIFICATION</scope>
</reference>
<evidence type="ECO:0000256" key="11">
    <source>
        <dbReference type="SAM" id="SignalP"/>
    </source>
</evidence>
<evidence type="ECO:0000256" key="9">
    <source>
        <dbReference type="SAM" id="MobiDB-lite"/>
    </source>
</evidence>
<keyword evidence="5 10" id="KW-0472">Membrane</keyword>
<evidence type="ECO:0000256" key="3">
    <source>
        <dbReference type="ARBA" id="ARBA00022729"/>
    </source>
</evidence>
<dbReference type="GO" id="GO:0007399">
    <property type="term" value="P:nervous system development"/>
    <property type="evidence" value="ECO:0007669"/>
    <property type="project" value="Ensembl"/>
</dbReference>
<dbReference type="SMART" id="SM00060">
    <property type="entry name" value="FN3"/>
    <property type="match status" value="3"/>
</dbReference>
<evidence type="ECO:0000256" key="2">
    <source>
        <dbReference type="ARBA" id="ARBA00022692"/>
    </source>
</evidence>
<evidence type="ECO:0000256" key="10">
    <source>
        <dbReference type="SAM" id="Phobius"/>
    </source>
</evidence>
<feature type="compositionally biased region" description="Acidic residues" evidence="9">
    <location>
        <begin position="1029"/>
        <end position="1040"/>
    </location>
</feature>
<dbReference type="InterPro" id="IPR036116">
    <property type="entry name" value="FN3_sf"/>
</dbReference>
<dbReference type="InterPro" id="IPR013783">
    <property type="entry name" value="Ig-like_fold"/>
</dbReference>
<dbReference type="InterPro" id="IPR007110">
    <property type="entry name" value="Ig-like_dom"/>
</dbReference>
<dbReference type="GeneTree" id="ENSGT00730000111209"/>
<dbReference type="InterPro" id="IPR036179">
    <property type="entry name" value="Ig-like_dom_sf"/>
</dbReference>
<dbReference type="SUPFAM" id="SSF48726">
    <property type="entry name" value="Immunoglobulin"/>
    <property type="match status" value="1"/>
</dbReference>
<dbReference type="InterPro" id="IPR003961">
    <property type="entry name" value="FN3_dom"/>
</dbReference>
<dbReference type="GO" id="GO:0048839">
    <property type="term" value="P:inner ear development"/>
    <property type="evidence" value="ECO:0007669"/>
    <property type="project" value="Ensembl"/>
</dbReference>
<dbReference type="GO" id="GO:0004896">
    <property type="term" value="F:cytokine receptor activity"/>
    <property type="evidence" value="ECO:0007669"/>
    <property type="project" value="TreeGrafter"/>
</dbReference>
<evidence type="ECO:0000256" key="1">
    <source>
        <dbReference type="ARBA" id="ARBA00004479"/>
    </source>
</evidence>
<evidence type="ECO:0000256" key="8">
    <source>
        <dbReference type="ARBA" id="ARBA00023319"/>
    </source>
</evidence>
<dbReference type="GO" id="GO:0003323">
    <property type="term" value="P:type B pancreatic cell development"/>
    <property type="evidence" value="ECO:0007669"/>
    <property type="project" value="Ensembl"/>
</dbReference>
<feature type="signal peptide" evidence="11">
    <location>
        <begin position="1"/>
        <end position="26"/>
    </location>
</feature>
<feature type="domain" description="Fibronectin type-III" evidence="13">
    <location>
        <begin position="498"/>
        <end position="594"/>
    </location>
</feature>
<feature type="region of interest" description="Disordered" evidence="9">
    <location>
        <begin position="1015"/>
        <end position="1040"/>
    </location>
</feature>
<comment type="subcellular location">
    <subcellularLocation>
        <location evidence="1">Membrane</location>
        <topology evidence="1">Single-pass type I membrane protein</topology>
    </subcellularLocation>
</comment>
<protein>
    <submittedName>
        <fullName evidence="14">Leptin receptor</fullName>
    </submittedName>
</protein>
<evidence type="ECO:0000313" key="15">
    <source>
        <dbReference type="Proteomes" id="UP000264820"/>
    </source>
</evidence>
<dbReference type="GO" id="GO:0030097">
    <property type="term" value="P:hemopoiesis"/>
    <property type="evidence" value="ECO:0007669"/>
    <property type="project" value="TreeGrafter"/>
</dbReference>
<evidence type="ECO:0000256" key="6">
    <source>
        <dbReference type="ARBA" id="ARBA00023170"/>
    </source>
</evidence>
<evidence type="ECO:0000259" key="12">
    <source>
        <dbReference type="PROSITE" id="PS50835"/>
    </source>
</evidence>
<feature type="region of interest" description="Disordered" evidence="9">
    <location>
        <begin position="53"/>
        <end position="72"/>
    </location>
</feature>
<dbReference type="GO" id="GO:0033210">
    <property type="term" value="P:leptin-mediated signaling pathway"/>
    <property type="evidence" value="ECO:0007669"/>
    <property type="project" value="Ensembl"/>
</dbReference>
<keyword evidence="6" id="KW-0675">Receptor</keyword>
<feature type="region of interest" description="Disordered" evidence="9">
    <location>
        <begin position="973"/>
        <end position="995"/>
    </location>
</feature>
<dbReference type="GO" id="GO:0043010">
    <property type="term" value="P:camera-type eye development"/>
    <property type="evidence" value="ECO:0007669"/>
    <property type="project" value="Ensembl"/>
</dbReference>
<dbReference type="Proteomes" id="UP000264820">
    <property type="component" value="Unplaced"/>
</dbReference>
<evidence type="ECO:0000259" key="13">
    <source>
        <dbReference type="PROSITE" id="PS50853"/>
    </source>
</evidence>
<keyword evidence="7" id="KW-0325">Glycoprotein</keyword>
<feature type="domain" description="Ig-like" evidence="12">
    <location>
        <begin position="293"/>
        <end position="367"/>
    </location>
</feature>
<dbReference type="Gene3D" id="2.60.40.10">
    <property type="entry name" value="Immunoglobulins"/>
    <property type="match status" value="4"/>
</dbReference>
<keyword evidence="15" id="KW-1185">Reference proteome</keyword>
<dbReference type="CDD" id="cd00063">
    <property type="entry name" value="FN3"/>
    <property type="match status" value="1"/>
</dbReference>
<dbReference type="PROSITE" id="PS50853">
    <property type="entry name" value="FN3"/>
    <property type="match status" value="2"/>
</dbReference>
<feature type="domain" description="Fibronectin type-III" evidence="13">
    <location>
        <begin position="208"/>
        <end position="301"/>
    </location>
</feature>
<dbReference type="GO" id="GO:0001556">
    <property type="term" value="P:oocyte maturation"/>
    <property type="evidence" value="ECO:0007669"/>
    <property type="project" value="Ensembl"/>
</dbReference>
<keyword evidence="4 10" id="KW-1133">Transmembrane helix</keyword>
<sequence length="1118" mass="125666">MSLHRAQSAMLSVLILVLLILTGTLCLKPEERAGLLSGVLDLPWQDQVCYDSTSAQEGEGSSTPTPERIRSGSMLSQHPYCYLRSISTGSSLNKASGGTCLNILCRIDENWETLTCDLGVPRLPSARLNSAVVAVSLQRLMFHKNYPSVDDTSMESYESVVCETKDSSRCSISIGTTSFVSIVSVNISGCEARPILLSVPARPVKPRTPLNLSHFQTIKPELILQWDEPKDYGSGPLRYEVRYSNDTHSSWQVVSTGLERRLSLDLEPEVNYTMQVHCSDLRDPPLWSNWSEPYHIYLGRVSYIPEKVLAHPGENISLYCVFNDHSINANSAVWMRNLEQPLSSSQYHSVNQRVSHITIQPSDSGMYELLQCRATKEWPIPYSIIYVEGASIDIKCETSGDIDVMDCSWNNTWWIKPKFQYAWTDLPCDVMEEREKKGEEVGELGPDCLPVRSKQQACTIQDIRRNCYKLWLEMLSHQGPFRSKHIYISPLDHVKPHKPSNVKAVNLQSGILRITWEPLPLHVQGLQCQFRYHSPSAIKAQPEWKLSNPVWVPSAEIPVPDMCQVYAVQVSCKPANRTGYWSDWSDSVYSVPQNSQAPEHGPDFWRLLENDQLTNSTNVTLLITVQSIRSYCIDGYIVQQQTSNGIVKREKIELLSSYSFEWKQDLQSVTVEAYNSLGSSRKNMIMTLDRRPKRRSVRSFRVLLINGTCVSLHWSLVDNSSTPLFMVVQWAPQRQDGFDLSKAHSGRTWARLPSTDCSVHLTGDFYASEEYGFYLYPVFSEGEGEPAFTIATRGDPSAYMTLLIIALLSIVLFITLVLSQNQMKRFVWKDVPNPKKCSWAKGLNFKKADTFHELFQSSDILPAWPLLLPSENISKVVIMEKANMSVLSGALVRSPLITPTLDAVSCPFIEVDQNVIPSSILDLDILTNPRPQLDELQLIDPPPSVLENSAQSSVAYAAVLLTNAKQELQSIHLSDRDGSGSSSSDEGNFSADNSDISGSFPGGLWELESCHDREVDDPRRSCSYNSVEELSEPSDQEDATEEKDLYYLSMDYQAENEEGEGEVKQKEELLKSVTLSRDGCSVESHLTPTELVSTSTCDLAPLYMPQFRTAPYSRQLPD</sequence>
<keyword evidence="8" id="KW-0393">Immunoglobulin domain</keyword>
<dbReference type="AlphaFoldDB" id="A0A3Q3DTL3"/>
<evidence type="ECO:0000256" key="7">
    <source>
        <dbReference type="ARBA" id="ARBA00023180"/>
    </source>
</evidence>
<evidence type="ECO:0000256" key="4">
    <source>
        <dbReference type="ARBA" id="ARBA00022989"/>
    </source>
</evidence>
<dbReference type="SUPFAM" id="SSF49265">
    <property type="entry name" value="Fibronectin type III"/>
    <property type="match status" value="2"/>
</dbReference>
<accession>A0A3Q3DTL3</accession>
<proteinExistence type="predicted"/>
<dbReference type="GO" id="GO:0009749">
    <property type="term" value="P:response to glucose"/>
    <property type="evidence" value="ECO:0007669"/>
    <property type="project" value="Ensembl"/>
</dbReference>
<dbReference type="GO" id="GO:0030728">
    <property type="term" value="P:ovulation"/>
    <property type="evidence" value="ECO:0007669"/>
    <property type="project" value="Ensembl"/>
</dbReference>
<dbReference type="InterPro" id="IPR041182">
    <property type="entry name" value="LEP-R_IGD"/>
</dbReference>
<reference evidence="14" key="2">
    <citation type="submission" date="2025-09" db="UniProtKB">
        <authorList>
            <consortium name="Ensembl"/>
        </authorList>
    </citation>
    <scope>IDENTIFICATION</scope>
</reference>
<organism evidence="14 15">
    <name type="scientific">Hippocampus comes</name>
    <name type="common">Tiger tail seahorse</name>
    <dbReference type="NCBI Taxonomy" id="109280"/>
    <lineage>
        <taxon>Eukaryota</taxon>
        <taxon>Metazoa</taxon>
        <taxon>Chordata</taxon>
        <taxon>Craniata</taxon>
        <taxon>Vertebrata</taxon>
        <taxon>Euteleostomi</taxon>
        <taxon>Actinopterygii</taxon>
        <taxon>Neopterygii</taxon>
        <taxon>Teleostei</taxon>
        <taxon>Neoteleostei</taxon>
        <taxon>Acanthomorphata</taxon>
        <taxon>Syngnathiaria</taxon>
        <taxon>Syngnathiformes</taxon>
        <taxon>Syngnathoidei</taxon>
        <taxon>Syngnathidae</taxon>
        <taxon>Hippocampus</taxon>
    </lineage>
</organism>
<evidence type="ECO:0000256" key="5">
    <source>
        <dbReference type="ARBA" id="ARBA00023136"/>
    </source>
</evidence>
<evidence type="ECO:0000313" key="14">
    <source>
        <dbReference type="Ensembl" id="ENSHCOP00000020185.1"/>
    </source>
</evidence>
<dbReference type="PANTHER" id="PTHR23037:SF27">
    <property type="entry name" value="INTERLEUKIN-7 RECEPTOR SUBUNIT ALPHA"/>
    <property type="match status" value="1"/>
</dbReference>
<dbReference type="Pfam" id="PF18589">
    <property type="entry name" value="ObR_Ig"/>
    <property type="match status" value="1"/>
</dbReference>